<dbReference type="GO" id="GO:0048473">
    <property type="term" value="P:D-methionine transmembrane transport"/>
    <property type="evidence" value="ECO:0000318"/>
    <property type="project" value="GO_Central"/>
</dbReference>
<dbReference type="Gene3D" id="3.40.190.10">
    <property type="entry name" value="Periplasmic binding protein-like II"/>
    <property type="match status" value="2"/>
</dbReference>
<dbReference type="NCBIfam" id="TIGR00363">
    <property type="entry name" value="MetQ/NlpA family lipoprotein"/>
    <property type="match status" value="1"/>
</dbReference>
<evidence type="ECO:0000313" key="7">
    <source>
        <dbReference type="EMBL" id="BAC52168.1"/>
    </source>
</evidence>
<reference evidence="8" key="1">
    <citation type="journal article" date="2002" name="DNA Res.">
        <title>Complete genomic sequence of nitrogen-fixing symbiotic bacterium Bradyrhizobium japonicum USDA110.</title>
        <authorList>
            <person name="Kaneko T."/>
            <person name="Nakamura Y."/>
            <person name="Sato S."/>
            <person name="Minamisawa K."/>
            <person name="Uchiumi T."/>
            <person name="Sasamoto S."/>
            <person name="Watanabe A."/>
            <person name="Idesawa K."/>
            <person name="Iriguchi M."/>
            <person name="Kawashima K."/>
            <person name="Kohara M."/>
            <person name="Matsumoto M."/>
            <person name="Shimpo S."/>
            <person name="Tsuruoka H."/>
            <person name="Wada T."/>
            <person name="Yamada M."/>
            <person name="Tabata S."/>
        </authorList>
    </citation>
    <scope>NUCLEOTIDE SEQUENCE [LARGE SCALE GENOMIC DNA]</scope>
    <source>
        <strain evidence="8">JCM 10833 / BCRC 13528 / IAM 13628 / NBRC 14792 / USDA 110</strain>
    </source>
</reference>
<evidence type="ECO:0000256" key="2">
    <source>
        <dbReference type="ARBA" id="ARBA00008973"/>
    </source>
</evidence>
<dbReference type="InParanoid" id="Q89EZ8"/>
<dbReference type="FunCoup" id="Q89EZ8">
    <property type="interactions" value="171"/>
</dbReference>
<evidence type="ECO:0000256" key="1">
    <source>
        <dbReference type="ARBA" id="ARBA00004635"/>
    </source>
</evidence>
<comment type="similarity">
    <text evidence="2">Belongs to the NlpA lipoprotein family.</text>
</comment>
<accession>Q89EZ8</accession>
<name>Q89EZ8_BRADU</name>
<keyword evidence="4" id="KW-0472">Membrane</keyword>
<dbReference type="eggNOG" id="COG1464">
    <property type="taxonomic scope" value="Bacteria"/>
</dbReference>
<keyword evidence="5" id="KW-0564">Palmitate</keyword>
<gene>
    <name evidence="7" type="ordered locus">bll6903</name>
</gene>
<dbReference type="STRING" id="224911.AAV28_32095"/>
<evidence type="ECO:0000256" key="5">
    <source>
        <dbReference type="ARBA" id="ARBA00023139"/>
    </source>
</evidence>
<dbReference type="PATRIC" id="fig|224911.5.peg.7074"/>
<proteinExistence type="inferred from homology"/>
<protein>
    <submittedName>
        <fullName evidence="7">Outer membrane lipoprotein</fullName>
    </submittedName>
</protein>
<dbReference type="EnsemblBacteria" id="BAC52168">
    <property type="protein sequence ID" value="BAC52168"/>
    <property type="gene ID" value="BAC52168"/>
</dbReference>
<evidence type="ECO:0000256" key="3">
    <source>
        <dbReference type="ARBA" id="ARBA00022729"/>
    </source>
</evidence>
<dbReference type="Pfam" id="PF03180">
    <property type="entry name" value="Lipoprotein_9"/>
    <property type="match status" value="1"/>
</dbReference>
<dbReference type="GO" id="GO:1903692">
    <property type="term" value="P:methionine import across plasma membrane"/>
    <property type="evidence" value="ECO:0000318"/>
    <property type="project" value="GO_Central"/>
</dbReference>
<dbReference type="CDD" id="cd13598">
    <property type="entry name" value="PBP2_lipoprotein_IlpA_like"/>
    <property type="match status" value="1"/>
</dbReference>
<dbReference type="OrthoDB" id="9812878at2"/>
<evidence type="ECO:0000313" key="8">
    <source>
        <dbReference type="Proteomes" id="UP000002526"/>
    </source>
</evidence>
<comment type="subcellular location">
    <subcellularLocation>
        <location evidence="1">Membrane</location>
        <topology evidence="1">Lipid-anchor</topology>
    </subcellularLocation>
</comment>
<dbReference type="PANTHER" id="PTHR30429">
    <property type="entry name" value="D-METHIONINE-BINDING LIPOPROTEIN METQ"/>
    <property type="match status" value="1"/>
</dbReference>
<dbReference type="HOGENOM" id="CLU_067080_3_0_5"/>
<organism evidence="7 8">
    <name type="scientific">Bradyrhizobium diazoefficiens (strain JCM 10833 / BCRC 13528 / IAM 13628 / NBRC 14792 / USDA 110)</name>
    <dbReference type="NCBI Taxonomy" id="224911"/>
    <lineage>
        <taxon>Bacteria</taxon>
        <taxon>Pseudomonadati</taxon>
        <taxon>Pseudomonadota</taxon>
        <taxon>Alphaproteobacteria</taxon>
        <taxon>Hyphomicrobiales</taxon>
        <taxon>Nitrobacteraceae</taxon>
        <taxon>Bradyrhizobium</taxon>
    </lineage>
</organism>
<dbReference type="EMBL" id="BA000040">
    <property type="protein sequence ID" value="BAC52168.1"/>
    <property type="molecule type" value="Genomic_DNA"/>
</dbReference>
<dbReference type="PANTHER" id="PTHR30429:SF1">
    <property type="entry name" value="D-METHIONINE-BINDING LIPOPROTEIN METQ-RELATED"/>
    <property type="match status" value="1"/>
</dbReference>
<dbReference type="GO" id="GO:0005886">
    <property type="term" value="C:plasma membrane"/>
    <property type="evidence" value="ECO:0000318"/>
    <property type="project" value="GO_Central"/>
</dbReference>
<keyword evidence="8" id="KW-1185">Reference proteome</keyword>
<dbReference type="PhylomeDB" id="Q89EZ8"/>
<evidence type="ECO:0000256" key="6">
    <source>
        <dbReference type="ARBA" id="ARBA00023288"/>
    </source>
</evidence>
<dbReference type="AlphaFoldDB" id="Q89EZ8"/>
<dbReference type="SUPFAM" id="SSF53850">
    <property type="entry name" value="Periplasmic binding protein-like II"/>
    <property type="match status" value="1"/>
</dbReference>
<sequence>MNSFSVWRRMEKVWPAQAANMDFHFIDFILRRSEYGSNHCRRPTETKMSFRLPLILSTVLAAWLATATAETIKIGVTPGPHAQILEAVKPIAARQGLDIQLLEFSDYAVPNAALDAGEIQANSFQNQPYLDNQKADRGYKIEAVGLTVNFPIGVYSKKHKAFADIPEGGKVSIPNDPTNGGRVLLLLRDKGVIKLKDGTGFKPTVLDITENPKKLKFIEVDAAQAPRALDDVDAAAINTNYATQAGLDPVKDPILREDPKGPYVNLIAVRTADKDKPWVKVLVDSYHTPEVKEFVLTKFKGAVLPSW</sequence>
<dbReference type="KEGG" id="bja:bll6903"/>
<keyword evidence="3" id="KW-0732">Signal</keyword>
<dbReference type="Proteomes" id="UP000002526">
    <property type="component" value="Chromosome"/>
</dbReference>
<evidence type="ECO:0000256" key="4">
    <source>
        <dbReference type="ARBA" id="ARBA00023136"/>
    </source>
</evidence>
<keyword evidence="6 7" id="KW-0449">Lipoprotein</keyword>
<dbReference type="InterPro" id="IPR004872">
    <property type="entry name" value="Lipoprotein_NlpA"/>
</dbReference>